<name>A0ABW9GFZ4_9MICO</name>
<feature type="transmembrane region" description="Helical" evidence="1">
    <location>
        <begin position="21"/>
        <end position="43"/>
    </location>
</feature>
<proteinExistence type="predicted"/>
<keyword evidence="1" id="KW-0472">Membrane</keyword>
<organism evidence="2 3">
    <name type="scientific">Microbacterium mcarthurae</name>
    <dbReference type="NCBI Taxonomy" id="3035918"/>
    <lineage>
        <taxon>Bacteria</taxon>
        <taxon>Bacillati</taxon>
        <taxon>Actinomycetota</taxon>
        <taxon>Actinomycetes</taxon>
        <taxon>Micrococcales</taxon>
        <taxon>Microbacteriaceae</taxon>
        <taxon>Microbacterium</taxon>
    </lineage>
</organism>
<comment type="caution">
    <text evidence="2">The sequence shown here is derived from an EMBL/GenBank/DDBJ whole genome shotgun (WGS) entry which is preliminary data.</text>
</comment>
<sequence length="46" mass="4664">MSGADEGGQDPRPRKYPPGTVAIWVAVSAVGLWLLGSGLIGILSGN</sequence>
<evidence type="ECO:0000256" key="1">
    <source>
        <dbReference type="SAM" id="Phobius"/>
    </source>
</evidence>
<keyword evidence="3" id="KW-1185">Reference proteome</keyword>
<accession>A0ABW9GFZ4</accession>
<dbReference type="RefSeq" id="WP_239277694.1">
    <property type="nucleotide sequence ID" value="NZ_JAROCE010000001.1"/>
</dbReference>
<protein>
    <submittedName>
        <fullName evidence="2">Uncharacterized protein</fullName>
    </submittedName>
</protein>
<evidence type="ECO:0000313" key="3">
    <source>
        <dbReference type="Proteomes" id="UP001630303"/>
    </source>
</evidence>
<dbReference type="EMBL" id="JAROCE010000001">
    <property type="protein sequence ID" value="MFM2720101.1"/>
    <property type="molecule type" value="Genomic_DNA"/>
</dbReference>
<evidence type="ECO:0000313" key="2">
    <source>
        <dbReference type="EMBL" id="MFM2720101.1"/>
    </source>
</evidence>
<reference evidence="2 3" key="1">
    <citation type="submission" date="2023-03" db="EMBL/GenBank/DDBJ databases">
        <title>MT1 and MT2 Draft Genomes of Novel Species.</title>
        <authorList>
            <person name="Venkateswaran K."/>
        </authorList>
    </citation>
    <scope>NUCLEOTIDE SEQUENCE [LARGE SCALE GENOMIC DNA]</scope>
    <source>
        <strain evidence="2 3">IF8SW-P5</strain>
    </source>
</reference>
<keyword evidence="1" id="KW-0812">Transmembrane</keyword>
<keyword evidence="1" id="KW-1133">Transmembrane helix</keyword>
<dbReference type="Proteomes" id="UP001630303">
    <property type="component" value="Unassembled WGS sequence"/>
</dbReference>
<gene>
    <name evidence="2" type="ORF">P5G46_06265</name>
</gene>